<dbReference type="PROSITE" id="PS50181">
    <property type="entry name" value="FBOX"/>
    <property type="match status" value="1"/>
</dbReference>
<sequence length="430" mass="48191">MDSLQEPSALNQVSFNGTENAPVNSSSRRSRSPSLTRFWSRSRISTRSSPVSRSSSPFKSHQTLSLYRAAITSAQRLLQANAFKMAKLEMVAHHVGTAALLLASVYSWPYTLCKGITYLRAIRRRRFPLVPWPRIAWSMLTGQPMRELESNRPQSSKLLALPPEVFTCVMDHLHAEDLAKLATTCQQLCVLVNSDLVWASMIKRDFRTRGARWFPESMPAEKRPAAKDQYRELVESAVGVGLCSCVRDPLSPRARDAPPCCYTSFIYTKRTEAPWYRRWSVTWREIHGGWPAVVTSMRARATADLLHILLTPLKIVGVVVALPLLPIALVRLRFMRQTNGMWGHQARELYLGSLGVFTDGALVLDAQWLLFTVPMCAMALVLCDMDRAVTWLWESRKTIVVSVVQLVAAFSLLGVAVRLLSTLANPPALA</sequence>
<gene>
    <name evidence="4" type="ORF">AMAG_00995</name>
</gene>
<dbReference type="SUPFAM" id="SSF81383">
    <property type="entry name" value="F-box domain"/>
    <property type="match status" value="1"/>
</dbReference>
<dbReference type="Pfam" id="PF12937">
    <property type="entry name" value="F-box-like"/>
    <property type="match status" value="1"/>
</dbReference>
<evidence type="ECO:0000313" key="5">
    <source>
        <dbReference type="Proteomes" id="UP000054350"/>
    </source>
</evidence>
<evidence type="ECO:0000256" key="2">
    <source>
        <dbReference type="SAM" id="Phobius"/>
    </source>
</evidence>
<keyword evidence="2" id="KW-0472">Membrane</keyword>
<evidence type="ECO:0000256" key="1">
    <source>
        <dbReference type="SAM" id="MobiDB-lite"/>
    </source>
</evidence>
<keyword evidence="5" id="KW-1185">Reference proteome</keyword>
<reference evidence="4 5" key="1">
    <citation type="submission" date="2009-11" db="EMBL/GenBank/DDBJ databases">
        <title>Annotation of Allomyces macrogynus ATCC 38327.</title>
        <authorList>
            <consortium name="The Broad Institute Genome Sequencing Platform"/>
            <person name="Russ C."/>
            <person name="Cuomo C."/>
            <person name="Burger G."/>
            <person name="Gray M.W."/>
            <person name="Holland P.W.H."/>
            <person name="King N."/>
            <person name="Lang F.B.F."/>
            <person name="Roger A.J."/>
            <person name="Ruiz-Trillo I."/>
            <person name="Young S.K."/>
            <person name="Zeng Q."/>
            <person name="Gargeya S."/>
            <person name="Fitzgerald M."/>
            <person name="Haas B."/>
            <person name="Abouelleil A."/>
            <person name="Alvarado L."/>
            <person name="Arachchi H.M."/>
            <person name="Berlin A."/>
            <person name="Chapman S.B."/>
            <person name="Gearin G."/>
            <person name="Goldberg J."/>
            <person name="Griggs A."/>
            <person name="Gujja S."/>
            <person name="Hansen M."/>
            <person name="Heiman D."/>
            <person name="Howarth C."/>
            <person name="Larimer J."/>
            <person name="Lui A."/>
            <person name="MacDonald P.J.P."/>
            <person name="McCowen C."/>
            <person name="Montmayeur A."/>
            <person name="Murphy C."/>
            <person name="Neiman D."/>
            <person name="Pearson M."/>
            <person name="Priest M."/>
            <person name="Roberts A."/>
            <person name="Saif S."/>
            <person name="Shea T."/>
            <person name="Sisk P."/>
            <person name="Stolte C."/>
            <person name="Sykes S."/>
            <person name="Wortman J."/>
            <person name="Nusbaum C."/>
            <person name="Birren B."/>
        </authorList>
    </citation>
    <scope>NUCLEOTIDE SEQUENCE [LARGE SCALE GENOMIC DNA]</scope>
    <source>
        <strain evidence="4 5">ATCC 38327</strain>
    </source>
</reference>
<evidence type="ECO:0000259" key="3">
    <source>
        <dbReference type="PROSITE" id="PS50181"/>
    </source>
</evidence>
<dbReference type="EMBL" id="GG745328">
    <property type="protein sequence ID" value="KNE55059.1"/>
    <property type="molecule type" value="Genomic_DNA"/>
</dbReference>
<accession>A0A0L0RYA2</accession>
<keyword evidence="2" id="KW-0812">Transmembrane</keyword>
<dbReference type="VEuPathDB" id="FungiDB:AMAG_00995"/>
<evidence type="ECO:0000313" key="4">
    <source>
        <dbReference type="EMBL" id="KNE55059.1"/>
    </source>
</evidence>
<feature type="transmembrane region" description="Helical" evidence="2">
    <location>
        <begin position="305"/>
        <end position="329"/>
    </location>
</feature>
<name>A0A0L0RYA2_ALLM3</name>
<dbReference type="SMART" id="SM00256">
    <property type="entry name" value="FBOX"/>
    <property type="match status" value="1"/>
</dbReference>
<dbReference type="OrthoDB" id="101791at2759"/>
<dbReference type="Proteomes" id="UP000054350">
    <property type="component" value="Unassembled WGS sequence"/>
</dbReference>
<proteinExistence type="predicted"/>
<dbReference type="InterPro" id="IPR001810">
    <property type="entry name" value="F-box_dom"/>
</dbReference>
<feature type="compositionally biased region" description="Polar residues" evidence="1">
    <location>
        <begin position="1"/>
        <end position="24"/>
    </location>
</feature>
<reference evidence="5" key="2">
    <citation type="submission" date="2009-11" db="EMBL/GenBank/DDBJ databases">
        <title>The Genome Sequence of Allomyces macrogynus strain ATCC 38327.</title>
        <authorList>
            <consortium name="The Broad Institute Genome Sequencing Platform"/>
            <person name="Russ C."/>
            <person name="Cuomo C."/>
            <person name="Shea T."/>
            <person name="Young S.K."/>
            <person name="Zeng Q."/>
            <person name="Koehrsen M."/>
            <person name="Haas B."/>
            <person name="Borodovsky M."/>
            <person name="Guigo R."/>
            <person name="Alvarado L."/>
            <person name="Berlin A."/>
            <person name="Borenstein D."/>
            <person name="Chen Z."/>
            <person name="Engels R."/>
            <person name="Freedman E."/>
            <person name="Gellesch M."/>
            <person name="Goldberg J."/>
            <person name="Griggs A."/>
            <person name="Gujja S."/>
            <person name="Heiman D."/>
            <person name="Hepburn T."/>
            <person name="Howarth C."/>
            <person name="Jen D."/>
            <person name="Larson L."/>
            <person name="Lewis B."/>
            <person name="Mehta T."/>
            <person name="Park D."/>
            <person name="Pearson M."/>
            <person name="Roberts A."/>
            <person name="Saif S."/>
            <person name="Shenoy N."/>
            <person name="Sisk P."/>
            <person name="Stolte C."/>
            <person name="Sykes S."/>
            <person name="Walk T."/>
            <person name="White J."/>
            <person name="Yandava C."/>
            <person name="Burger G."/>
            <person name="Gray M.W."/>
            <person name="Holland P.W.H."/>
            <person name="King N."/>
            <person name="Lang F.B.F."/>
            <person name="Roger A.J."/>
            <person name="Ruiz-Trillo I."/>
            <person name="Lander E."/>
            <person name="Nusbaum C."/>
        </authorList>
    </citation>
    <scope>NUCLEOTIDE SEQUENCE [LARGE SCALE GENOMIC DNA]</scope>
    <source>
        <strain evidence="5">ATCC 38327</strain>
    </source>
</reference>
<dbReference type="AlphaFoldDB" id="A0A0L0RYA2"/>
<keyword evidence="2" id="KW-1133">Transmembrane helix</keyword>
<protein>
    <recommendedName>
        <fullName evidence="3">F-box domain-containing protein</fullName>
    </recommendedName>
</protein>
<feature type="domain" description="F-box" evidence="3">
    <location>
        <begin position="155"/>
        <end position="201"/>
    </location>
</feature>
<dbReference type="Gene3D" id="1.20.1280.50">
    <property type="match status" value="1"/>
</dbReference>
<feature type="region of interest" description="Disordered" evidence="1">
    <location>
        <begin position="1"/>
        <end position="34"/>
    </location>
</feature>
<dbReference type="InterPro" id="IPR036047">
    <property type="entry name" value="F-box-like_dom_sf"/>
</dbReference>
<organism evidence="4 5">
    <name type="scientific">Allomyces macrogynus (strain ATCC 38327)</name>
    <name type="common">Allomyces javanicus var. macrogynus</name>
    <dbReference type="NCBI Taxonomy" id="578462"/>
    <lineage>
        <taxon>Eukaryota</taxon>
        <taxon>Fungi</taxon>
        <taxon>Fungi incertae sedis</taxon>
        <taxon>Blastocladiomycota</taxon>
        <taxon>Blastocladiomycetes</taxon>
        <taxon>Blastocladiales</taxon>
        <taxon>Blastocladiaceae</taxon>
        <taxon>Allomyces</taxon>
    </lineage>
</organism>
<feature type="transmembrane region" description="Helical" evidence="2">
    <location>
        <begin position="399"/>
        <end position="420"/>
    </location>
</feature>